<evidence type="ECO:0000256" key="1">
    <source>
        <dbReference type="ARBA" id="ARBA00004141"/>
    </source>
</evidence>
<dbReference type="AlphaFoldDB" id="A0A0J7KIX4"/>
<evidence type="ECO:0000256" key="5">
    <source>
        <dbReference type="SAM" id="Phobius"/>
    </source>
</evidence>
<dbReference type="InterPro" id="IPR011547">
    <property type="entry name" value="SLC26A/SulP_dom"/>
</dbReference>
<evidence type="ECO:0000259" key="6">
    <source>
        <dbReference type="Pfam" id="PF00916"/>
    </source>
</evidence>
<keyword evidence="3 5" id="KW-1133">Transmembrane helix</keyword>
<evidence type="ECO:0000313" key="7">
    <source>
        <dbReference type="EMBL" id="KMQ90199.1"/>
    </source>
</evidence>
<evidence type="ECO:0000256" key="4">
    <source>
        <dbReference type="ARBA" id="ARBA00023136"/>
    </source>
</evidence>
<dbReference type="EMBL" id="LBMM01006915">
    <property type="protein sequence ID" value="KMQ90199.1"/>
    <property type="molecule type" value="Genomic_DNA"/>
</dbReference>
<comment type="subcellular location">
    <subcellularLocation>
        <location evidence="1">Membrane</location>
        <topology evidence="1">Multi-pass membrane protein</topology>
    </subcellularLocation>
</comment>
<dbReference type="Pfam" id="PF00916">
    <property type="entry name" value="Sulfate_transp"/>
    <property type="match status" value="1"/>
</dbReference>
<organism evidence="7 8">
    <name type="scientific">Lasius niger</name>
    <name type="common">Black garden ant</name>
    <dbReference type="NCBI Taxonomy" id="67767"/>
    <lineage>
        <taxon>Eukaryota</taxon>
        <taxon>Metazoa</taxon>
        <taxon>Ecdysozoa</taxon>
        <taxon>Arthropoda</taxon>
        <taxon>Hexapoda</taxon>
        <taxon>Insecta</taxon>
        <taxon>Pterygota</taxon>
        <taxon>Neoptera</taxon>
        <taxon>Endopterygota</taxon>
        <taxon>Hymenoptera</taxon>
        <taxon>Apocrita</taxon>
        <taxon>Aculeata</taxon>
        <taxon>Formicoidea</taxon>
        <taxon>Formicidae</taxon>
        <taxon>Formicinae</taxon>
        <taxon>Lasius</taxon>
        <taxon>Lasius</taxon>
    </lineage>
</organism>
<accession>A0A0J7KIX4</accession>
<reference evidence="7 8" key="1">
    <citation type="submission" date="2015-04" db="EMBL/GenBank/DDBJ databases">
        <title>Lasius niger genome sequencing.</title>
        <authorList>
            <person name="Konorov E.A."/>
            <person name="Nikitin M.A."/>
            <person name="Kirill M.V."/>
            <person name="Chang P."/>
        </authorList>
    </citation>
    <scope>NUCLEOTIDE SEQUENCE [LARGE SCALE GENOMIC DNA]</scope>
    <source>
        <tissue evidence="7">Whole</tissue>
    </source>
</reference>
<comment type="caution">
    <text evidence="7">The sequence shown here is derived from an EMBL/GenBank/DDBJ whole genome shotgun (WGS) entry which is preliminary data.</text>
</comment>
<keyword evidence="2 5" id="KW-0812">Transmembrane</keyword>
<gene>
    <name evidence="7" type="ORF">RF55_10061</name>
</gene>
<evidence type="ECO:0000256" key="3">
    <source>
        <dbReference type="ARBA" id="ARBA00022989"/>
    </source>
</evidence>
<name>A0A0J7KIX4_LASNI</name>
<dbReference type="PaxDb" id="67767-A0A0J7KIX4"/>
<dbReference type="Proteomes" id="UP000036403">
    <property type="component" value="Unassembled WGS sequence"/>
</dbReference>
<feature type="transmembrane region" description="Helical" evidence="5">
    <location>
        <begin position="27"/>
        <end position="47"/>
    </location>
</feature>
<dbReference type="OrthoDB" id="6379672at2759"/>
<feature type="transmembrane region" description="Helical" evidence="5">
    <location>
        <begin position="68"/>
        <end position="89"/>
    </location>
</feature>
<feature type="transmembrane region" description="Helical" evidence="5">
    <location>
        <begin position="157"/>
        <end position="190"/>
    </location>
</feature>
<sequence length="197" mass="21002">MIRDLGSLPTAFPSFHFPAVPLTLESFWIILPASLAMAAVGILESLLTLEITEEKTEMASYPAQECRGLGIANLAAACVGGVGGCGMIGQTVGNLRYGGKGRLSIFVSGAFLLLLMISLHPWVAQVPVAALVAIMVMVSISTFSWESLKEFKNPQKSSFWVILVTTFVVVVTKNLALGVLAGVIVFNLAAWRSERSS</sequence>
<dbReference type="InterPro" id="IPR052706">
    <property type="entry name" value="Membrane-Transporter-like"/>
</dbReference>
<keyword evidence="4 5" id="KW-0472">Membrane</keyword>
<feature type="domain" description="SLC26A/SulP transporter" evidence="6">
    <location>
        <begin position="5"/>
        <end position="165"/>
    </location>
</feature>
<dbReference type="PANTHER" id="PTHR43310">
    <property type="entry name" value="SULFATE TRANSPORTER YBAR-RELATED"/>
    <property type="match status" value="1"/>
</dbReference>
<protein>
    <submittedName>
        <fullName evidence="7">Sulfate transporter</fullName>
    </submittedName>
</protein>
<evidence type="ECO:0000313" key="8">
    <source>
        <dbReference type="Proteomes" id="UP000036403"/>
    </source>
</evidence>
<proteinExistence type="predicted"/>
<dbReference type="PANTHER" id="PTHR43310:SF1">
    <property type="entry name" value="SULFATE TRANSPORTER YBAR-RELATED"/>
    <property type="match status" value="1"/>
</dbReference>
<evidence type="ECO:0000256" key="2">
    <source>
        <dbReference type="ARBA" id="ARBA00022692"/>
    </source>
</evidence>
<keyword evidence="8" id="KW-1185">Reference proteome</keyword>
<feature type="transmembrane region" description="Helical" evidence="5">
    <location>
        <begin position="101"/>
        <end position="119"/>
    </location>
</feature>
<feature type="transmembrane region" description="Helical" evidence="5">
    <location>
        <begin position="126"/>
        <end position="145"/>
    </location>
</feature>
<dbReference type="GO" id="GO:0016020">
    <property type="term" value="C:membrane"/>
    <property type="evidence" value="ECO:0007669"/>
    <property type="project" value="UniProtKB-SubCell"/>
</dbReference>
<dbReference type="STRING" id="67767.A0A0J7KIX4"/>